<evidence type="ECO:0000256" key="1">
    <source>
        <dbReference type="SAM" id="Phobius"/>
    </source>
</evidence>
<keyword evidence="1" id="KW-0812">Transmembrane</keyword>
<reference evidence="3" key="1">
    <citation type="journal article" date="2021" name="BMC Genomics">
        <title>Chromosome-level genome assembly and manually-curated proteome of model necrotroph Parastagonospora nodorum Sn15 reveals a genome-wide trove of candidate effector homologs, and redundancy of virulence-related functions within an accessory chromosome.</title>
        <authorList>
            <person name="Bertazzoni S."/>
            <person name="Jones D.A.B."/>
            <person name="Phan H.T."/>
            <person name="Tan K.-C."/>
            <person name="Hane J.K."/>
        </authorList>
    </citation>
    <scope>NUCLEOTIDE SEQUENCE [LARGE SCALE GENOMIC DNA]</scope>
    <source>
        <strain evidence="3">SN15 / ATCC MYA-4574 / FGSC 10173)</strain>
    </source>
</reference>
<organism evidence="2 3">
    <name type="scientific">Phaeosphaeria nodorum (strain SN15 / ATCC MYA-4574 / FGSC 10173)</name>
    <name type="common">Glume blotch fungus</name>
    <name type="synonym">Parastagonospora nodorum</name>
    <dbReference type="NCBI Taxonomy" id="321614"/>
    <lineage>
        <taxon>Eukaryota</taxon>
        <taxon>Fungi</taxon>
        <taxon>Dikarya</taxon>
        <taxon>Ascomycota</taxon>
        <taxon>Pezizomycotina</taxon>
        <taxon>Dothideomycetes</taxon>
        <taxon>Pleosporomycetidae</taxon>
        <taxon>Pleosporales</taxon>
        <taxon>Pleosporineae</taxon>
        <taxon>Phaeosphaeriaceae</taxon>
        <taxon>Parastagonospora</taxon>
    </lineage>
</organism>
<dbReference type="VEuPathDB" id="FungiDB:JI435_061110"/>
<protein>
    <submittedName>
        <fullName evidence="2">Uncharacterized protein</fullName>
    </submittedName>
</protein>
<proteinExistence type="predicted"/>
<name>A0A7U2F4U9_PHANO</name>
<keyword evidence="1" id="KW-0472">Membrane</keyword>
<evidence type="ECO:0000313" key="2">
    <source>
        <dbReference type="EMBL" id="QRC98741.1"/>
    </source>
</evidence>
<dbReference type="Proteomes" id="UP000663193">
    <property type="component" value="Chromosome 9"/>
</dbReference>
<accession>A0A7U2F4U9</accession>
<keyword evidence="3" id="KW-1185">Reference proteome</keyword>
<keyword evidence="1" id="KW-1133">Transmembrane helix</keyword>
<dbReference type="AlphaFoldDB" id="A0A7U2F4U9"/>
<evidence type="ECO:0000313" key="3">
    <source>
        <dbReference type="Proteomes" id="UP000663193"/>
    </source>
</evidence>
<sequence length="125" mass="13851">MSDEEAVGGVSRNRGSLVSFAGGLAVAWIAPYRLMRFAETRRDGSVMTGSSTWNLPDYGIKQRQQPSRKEQVCGVTLAAGVYMTVFRPWSHFQFSLTPPTNNASPPATVSHTYCRPFQPHCRLLT</sequence>
<feature type="transmembrane region" description="Helical" evidence="1">
    <location>
        <begin position="17"/>
        <end position="35"/>
    </location>
</feature>
<dbReference type="EMBL" id="CP069031">
    <property type="protein sequence ID" value="QRC98741.1"/>
    <property type="molecule type" value="Genomic_DNA"/>
</dbReference>
<gene>
    <name evidence="2" type="ORF">JI435_061110</name>
</gene>